<organism evidence="5 6">
    <name type="scientific">Lasiosphaeria ovina</name>
    <dbReference type="NCBI Taxonomy" id="92902"/>
    <lineage>
        <taxon>Eukaryota</taxon>
        <taxon>Fungi</taxon>
        <taxon>Dikarya</taxon>
        <taxon>Ascomycota</taxon>
        <taxon>Pezizomycotina</taxon>
        <taxon>Sordariomycetes</taxon>
        <taxon>Sordariomycetidae</taxon>
        <taxon>Sordariales</taxon>
        <taxon>Lasiosphaeriaceae</taxon>
        <taxon>Lasiosphaeria</taxon>
    </lineage>
</organism>
<feature type="region of interest" description="Disordered" evidence="4">
    <location>
        <begin position="212"/>
        <end position="244"/>
    </location>
</feature>
<dbReference type="AlphaFoldDB" id="A0AAE0K7V9"/>
<evidence type="ECO:0000256" key="1">
    <source>
        <dbReference type="ARBA" id="ARBA00022737"/>
    </source>
</evidence>
<feature type="compositionally biased region" description="Polar residues" evidence="4">
    <location>
        <begin position="214"/>
        <end position="244"/>
    </location>
</feature>
<dbReference type="InterPro" id="IPR036770">
    <property type="entry name" value="Ankyrin_rpt-contain_sf"/>
</dbReference>
<dbReference type="Pfam" id="PF00023">
    <property type="entry name" value="Ank"/>
    <property type="match status" value="1"/>
</dbReference>
<feature type="repeat" description="ANK" evidence="3">
    <location>
        <begin position="644"/>
        <end position="676"/>
    </location>
</feature>
<reference evidence="5" key="2">
    <citation type="submission" date="2023-06" db="EMBL/GenBank/DDBJ databases">
        <authorList>
            <consortium name="Lawrence Berkeley National Laboratory"/>
            <person name="Haridas S."/>
            <person name="Hensen N."/>
            <person name="Bonometti L."/>
            <person name="Westerberg I."/>
            <person name="Brannstrom I.O."/>
            <person name="Guillou S."/>
            <person name="Cros-Aarteil S."/>
            <person name="Calhoun S."/>
            <person name="Kuo A."/>
            <person name="Mondo S."/>
            <person name="Pangilinan J."/>
            <person name="Riley R."/>
            <person name="Labutti K."/>
            <person name="Andreopoulos B."/>
            <person name="Lipzen A."/>
            <person name="Chen C."/>
            <person name="Yanf M."/>
            <person name="Daum C."/>
            <person name="Ng V."/>
            <person name="Clum A."/>
            <person name="Steindorff A."/>
            <person name="Ohm R."/>
            <person name="Martin F."/>
            <person name="Silar P."/>
            <person name="Natvig D."/>
            <person name="Lalanne C."/>
            <person name="Gautier V."/>
            <person name="Ament-Velasquez S.L."/>
            <person name="Kruys A."/>
            <person name="Hutchinson M.I."/>
            <person name="Powell A.J."/>
            <person name="Barry K."/>
            <person name="Miller A.N."/>
            <person name="Grigoriev I.V."/>
            <person name="Debuchy R."/>
            <person name="Gladieux P."/>
            <person name="Thoren M.H."/>
            <person name="Johannesson H."/>
        </authorList>
    </citation>
    <scope>NUCLEOTIDE SEQUENCE</scope>
    <source>
        <strain evidence="5">CBS 958.72</strain>
    </source>
</reference>
<dbReference type="PRINTS" id="PR01415">
    <property type="entry name" value="ANKYRIN"/>
</dbReference>
<dbReference type="EMBL" id="JAULSN010000005">
    <property type="protein sequence ID" value="KAK3371177.1"/>
    <property type="molecule type" value="Genomic_DNA"/>
</dbReference>
<dbReference type="InterPro" id="IPR002110">
    <property type="entry name" value="Ankyrin_rpt"/>
</dbReference>
<keyword evidence="1" id="KW-0677">Repeat</keyword>
<evidence type="ECO:0000256" key="3">
    <source>
        <dbReference type="PROSITE-ProRule" id="PRU00023"/>
    </source>
</evidence>
<dbReference type="PANTHER" id="PTHR24198">
    <property type="entry name" value="ANKYRIN REPEAT AND PROTEIN KINASE DOMAIN-CONTAINING PROTEIN"/>
    <property type="match status" value="1"/>
</dbReference>
<reference evidence="5" key="1">
    <citation type="journal article" date="2023" name="Mol. Phylogenet. Evol.">
        <title>Genome-scale phylogeny and comparative genomics of the fungal order Sordariales.</title>
        <authorList>
            <person name="Hensen N."/>
            <person name="Bonometti L."/>
            <person name="Westerberg I."/>
            <person name="Brannstrom I.O."/>
            <person name="Guillou S."/>
            <person name="Cros-Aarteil S."/>
            <person name="Calhoun S."/>
            <person name="Haridas S."/>
            <person name="Kuo A."/>
            <person name="Mondo S."/>
            <person name="Pangilinan J."/>
            <person name="Riley R."/>
            <person name="LaButti K."/>
            <person name="Andreopoulos B."/>
            <person name="Lipzen A."/>
            <person name="Chen C."/>
            <person name="Yan M."/>
            <person name="Daum C."/>
            <person name="Ng V."/>
            <person name="Clum A."/>
            <person name="Steindorff A."/>
            <person name="Ohm R.A."/>
            <person name="Martin F."/>
            <person name="Silar P."/>
            <person name="Natvig D.O."/>
            <person name="Lalanne C."/>
            <person name="Gautier V."/>
            <person name="Ament-Velasquez S.L."/>
            <person name="Kruys A."/>
            <person name="Hutchinson M.I."/>
            <person name="Powell A.J."/>
            <person name="Barry K."/>
            <person name="Miller A.N."/>
            <person name="Grigoriev I.V."/>
            <person name="Debuchy R."/>
            <person name="Gladieux P."/>
            <person name="Hiltunen Thoren M."/>
            <person name="Johannesson H."/>
        </authorList>
    </citation>
    <scope>NUCLEOTIDE SEQUENCE</scope>
    <source>
        <strain evidence="5">CBS 958.72</strain>
    </source>
</reference>
<gene>
    <name evidence="5" type="ORF">B0T24DRAFT_306629</name>
</gene>
<evidence type="ECO:0000256" key="4">
    <source>
        <dbReference type="SAM" id="MobiDB-lite"/>
    </source>
</evidence>
<keyword evidence="6" id="KW-1185">Reference proteome</keyword>
<keyword evidence="2 3" id="KW-0040">ANK repeat</keyword>
<protein>
    <recommendedName>
        <fullName evidence="7">Ankyrin repeat protein</fullName>
    </recommendedName>
</protein>
<dbReference type="PANTHER" id="PTHR24198:SF165">
    <property type="entry name" value="ANKYRIN REPEAT-CONTAINING PROTEIN-RELATED"/>
    <property type="match status" value="1"/>
</dbReference>
<evidence type="ECO:0008006" key="7">
    <source>
        <dbReference type="Google" id="ProtNLM"/>
    </source>
</evidence>
<sequence length="781" mass="85479">MMAEPLSMLAGIASLITTTTRISGALHKIHRGLKNGPELLLALSNEIADLTLVLDQTQRAQDRLGQLSSDDSTAGAAILKSQLDKAHNVLSKLDKLSADLLKRKRSLQRVKWVLHESKATTLKDEMREVRRRIHEILTANNATTSARIELQLHSVSSTISDSRPFLVQQASTLSHVSAQLTALQELQVLGRSTAELQLQISQQLSAIQGAISSLQPPRSSPVSTPADSQIQRASSLGGTKQPETSTIFPNYNNTAHRMHTVYFRATLGGSTCATTCSCRCHTMRHGARRPQVSWAMPEALRQAIGQLFIGYSGFPVGSSSTTSTTTCDSPSCRVGNQQQTIRLLVTYAFPLWFVWRTMQILFEASSASRSVQFGLVFRRRINFEMSGTIFSALTPSWGAEDLKAFLDNQHPCVTDINCDNGTSILQQLLRVPCDESRNVQKLRLLLQYGADPDSKDDRGSSFRRDLAIHKLWGWPRGMLQIEGLLSEGFVSEVIDHLCLSYLQKVIAGIYSISFSSAMQTIRSNNEAEFCHIINARDQMGQTALHFAARWGNPEAIQMLLEAGADYTARDVNGMPAPYCAAACPAKGKEKDCAECLRLFLDAGANPDEMLLLQKAAWSTNLAAVQTLLEWPGGVVDINLKAQPDGLTAFHYAIHQVDIGIARYLLERGADKNTVDSNGRSAVQLAVCSGFHEGLELLLAAHADHLHVSTTSGTILHYAAIGGNAKTMDILAGHGLGGLDPNLRNSRGRTAVDEFERRPDISDELRRAFTVLLAKLGVTYLT</sequence>
<name>A0AAE0K7V9_9PEZI</name>
<dbReference type="Gene3D" id="1.25.40.20">
    <property type="entry name" value="Ankyrin repeat-containing domain"/>
    <property type="match status" value="2"/>
</dbReference>
<dbReference type="SMART" id="SM00248">
    <property type="entry name" value="ANK"/>
    <property type="match status" value="6"/>
</dbReference>
<dbReference type="PROSITE" id="PS50297">
    <property type="entry name" value="ANK_REP_REGION"/>
    <property type="match status" value="2"/>
</dbReference>
<evidence type="ECO:0000313" key="6">
    <source>
        <dbReference type="Proteomes" id="UP001287356"/>
    </source>
</evidence>
<dbReference type="Pfam" id="PF12796">
    <property type="entry name" value="Ank_2"/>
    <property type="match status" value="1"/>
</dbReference>
<comment type="caution">
    <text evidence="5">The sequence shown here is derived from an EMBL/GenBank/DDBJ whole genome shotgun (WGS) entry which is preliminary data.</text>
</comment>
<dbReference type="PROSITE" id="PS50088">
    <property type="entry name" value="ANK_REPEAT"/>
    <property type="match status" value="2"/>
</dbReference>
<dbReference type="Proteomes" id="UP001287356">
    <property type="component" value="Unassembled WGS sequence"/>
</dbReference>
<evidence type="ECO:0000256" key="2">
    <source>
        <dbReference type="ARBA" id="ARBA00023043"/>
    </source>
</evidence>
<evidence type="ECO:0000313" key="5">
    <source>
        <dbReference type="EMBL" id="KAK3371177.1"/>
    </source>
</evidence>
<proteinExistence type="predicted"/>
<feature type="repeat" description="ANK" evidence="3">
    <location>
        <begin position="539"/>
        <end position="571"/>
    </location>
</feature>
<dbReference type="SUPFAM" id="SSF48403">
    <property type="entry name" value="Ankyrin repeat"/>
    <property type="match status" value="1"/>
</dbReference>
<accession>A0AAE0K7V9</accession>